<dbReference type="InterPro" id="IPR044169">
    <property type="entry name" value="PI21"/>
</dbReference>
<dbReference type="PANTHER" id="PTHR47488:SF7">
    <property type="entry name" value="HEAVY METAL TRANSPORT_DETOXIFICATION SUPERFAMILY PROTEIN"/>
    <property type="match status" value="1"/>
</dbReference>
<dbReference type="InterPro" id="IPR036163">
    <property type="entry name" value="HMA_dom_sf"/>
</dbReference>
<reference evidence="3 4" key="1">
    <citation type="submission" date="2024-01" db="EMBL/GenBank/DDBJ databases">
        <title>Genome assemblies of Stephania.</title>
        <authorList>
            <person name="Yang L."/>
        </authorList>
    </citation>
    <scope>NUCLEOTIDE SEQUENCE [LARGE SCALE GENOMIC DNA]</scope>
    <source>
        <strain evidence="3">QJT</strain>
        <tissue evidence="3">Leaf</tissue>
    </source>
</reference>
<name>A0AAP0KR88_9MAGN</name>
<comment type="caution">
    <text evidence="3">The sequence shown here is derived from an EMBL/GenBank/DDBJ whole genome shotgun (WGS) entry which is preliminary data.</text>
</comment>
<dbReference type="PANTHER" id="PTHR47488">
    <property type="entry name" value="HEAVY METAL TRANSPORT/DETOXIFICATION SUPERFAMILY PROTEIN"/>
    <property type="match status" value="1"/>
</dbReference>
<dbReference type="AlphaFoldDB" id="A0AAP0KR88"/>
<protein>
    <recommendedName>
        <fullName evidence="2">HMA domain-containing protein</fullName>
    </recommendedName>
</protein>
<sequence>MADNKISTLILKVDLSCPKCYNKIRKVLCQFRCKIVSQTFDMKNNLVIISGFFDPNCFSKKLCCKAGKVIKSIEIVKDKPPPPPPKNDPPPPPPVVVKPSPPPVELPPVVVKPPPPPPKNDPPPPVELPPVVVKPPPPPPKDDPPPPVELPPVVVLPPPPAVELPPVVVKPPPPKDDPPPPVTCYPAPPSYEWCDWWWRPGTMPCHCGCGGRVEPCYCGCGGVREPCYCGCGGGRGQRVAPEPMVLYCLCGRPLPCYCGCGGGGARLGCQLGRHVDAADRLGMFWT</sequence>
<dbReference type="EMBL" id="JBBNAE010000001">
    <property type="protein sequence ID" value="KAK9156334.1"/>
    <property type="molecule type" value="Genomic_DNA"/>
</dbReference>
<evidence type="ECO:0000313" key="3">
    <source>
        <dbReference type="EMBL" id="KAK9156334.1"/>
    </source>
</evidence>
<evidence type="ECO:0000313" key="4">
    <source>
        <dbReference type="Proteomes" id="UP001417504"/>
    </source>
</evidence>
<dbReference type="InterPro" id="IPR006121">
    <property type="entry name" value="HMA_dom"/>
</dbReference>
<proteinExistence type="predicted"/>
<dbReference type="GO" id="GO:1900150">
    <property type="term" value="P:regulation of defense response to fungus"/>
    <property type="evidence" value="ECO:0007669"/>
    <property type="project" value="InterPro"/>
</dbReference>
<accession>A0AAP0KR88</accession>
<feature type="domain" description="HMA" evidence="2">
    <location>
        <begin position="6"/>
        <end position="71"/>
    </location>
</feature>
<evidence type="ECO:0000256" key="1">
    <source>
        <dbReference type="SAM" id="MobiDB-lite"/>
    </source>
</evidence>
<evidence type="ECO:0000259" key="2">
    <source>
        <dbReference type="PROSITE" id="PS50846"/>
    </source>
</evidence>
<dbReference type="GO" id="GO:0046872">
    <property type="term" value="F:metal ion binding"/>
    <property type="evidence" value="ECO:0007669"/>
    <property type="project" value="InterPro"/>
</dbReference>
<keyword evidence="4" id="KW-1185">Reference proteome</keyword>
<dbReference type="Gene3D" id="3.30.70.100">
    <property type="match status" value="1"/>
</dbReference>
<dbReference type="SUPFAM" id="SSF55008">
    <property type="entry name" value="HMA, heavy metal-associated domain"/>
    <property type="match status" value="1"/>
</dbReference>
<feature type="region of interest" description="Disordered" evidence="1">
    <location>
        <begin position="75"/>
        <end position="99"/>
    </location>
</feature>
<organism evidence="3 4">
    <name type="scientific">Stephania japonica</name>
    <dbReference type="NCBI Taxonomy" id="461633"/>
    <lineage>
        <taxon>Eukaryota</taxon>
        <taxon>Viridiplantae</taxon>
        <taxon>Streptophyta</taxon>
        <taxon>Embryophyta</taxon>
        <taxon>Tracheophyta</taxon>
        <taxon>Spermatophyta</taxon>
        <taxon>Magnoliopsida</taxon>
        <taxon>Ranunculales</taxon>
        <taxon>Menispermaceae</taxon>
        <taxon>Menispermoideae</taxon>
        <taxon>Cissampelideae</taxon>
        <taxon>Stephania</taxon>
    </lineage>
</organism>
<feature type="region of interest" description="Disordered" evidence="1">
    <location>
        <begin position="112"/>
        <end position="152"/>
    </location>
</feature>
<gene>
    <name evidence="3" type="ORF">Sjap_003814</name>
</gene>
<feature type="compositionally biased region" description="Pro residues" evidence="1">
    <location>
        <begin position="81"/>
        <end position="99"/>
    </location>
</feature>
<dbReference type="Proteomes" id="UP001417504">
    <property type="component" value="Unassembled WGS sequence"/>
</dbReference>
<dbReference type="PROSITE" id="PS50846">
    <property type="entry name" value="HMA_2"/>
    <property type="match status" value="1"/>
</dbReference>